<dbReference type="GO" id="GO:0005507">
    <property type="term" value="F:copper ion binding"/>
    <property type="evidence" value="ECO:0007669"/>
    <property type="project" value="InterPro"/>
</dbReference>
<organism evidence="5 6">
    <name type="scientific">Virgibacillus phasianinus</name>
    <dbReference type="NCBI Taxonomy" id="2017483"/>
    <lineage>
        <taxon>Bacteria</taxon>
        <taxon>Bacillati</taxon>
        <taxon>Bacillota</taxon>
        <taxon>Bacilli</taxon>
        <taxon>Bacillales</taxon>
        <taxon>Bacillaceae</taxon>
        <taxon>Virgibacillus</taxon>
    </lineage>
</organism>
<dbReference type="KEGG" id="vil:CFK37_03480"/>
<dbReference type="EMBL" id="CP022315">
    <property type="protein sequence ID" value="ASK61304.1"/>
    <property type="molecule type" value="Genomic_DNA"/>
</dbReference>
<feature type="transmembrane region" description="Helical" evidence="3">
    <location>
        <begin position="63"/>
        <end position="82"/>
    </location>
</feature>
<dbReference type="InterPro" id="IPR050845">
    <property type="entry name" value="Cu-binding_ET"/>
</dbReference>
<evidence type="ECO:0000256" key="3">
    <source>
        <dbReference type="SAM" id="Phobius"/>
    </source>
</evidence>
<reference evidence="5 6" key="1">
    <citation type="submission" date="2017-07" db="EMBL/GenBank/DDBJ databases">
        <title>Virgibacillus sp. LM2416.</title>
        <authorList>
            <person name="Tak E.J."/>
            <person name="Bae J.-W."/>
        </authorList>
    </citation>
    <scope>NUCLEOTIDE SEQUENCE [LARGE SCALE GENOMIC DNA]</scope>
    <source>
        <strain evidence="5 6">LM2416</strain>
    </source>
</reference>
<keyword evidence="1" id="KW-0479">Metal-binding</keyword>
<name>A0A220TZ64_9BACI</name>
<dbReference type="SUPFAM" id="SSF49503">
    <property type="entry name" value="Cupredoxins"/>
    <property type="match status" value="1"/>
</dbReference>
<evidence type="ECO:0000313" key="5">
    <source>
        <dbReference type="EMBL" id="ASK61304.1"/>
    </source>
</evidence>
<dbReference type="OrthoDB" id="9816061at2"/>
<feature type="transmembrane region" description="Helical" evidence="3">
    <location>
        <begin position="37"/>
        <end position="57"/>
    </location>
</feature>
<dbReference type="PANTHER" id="PTHR38439:SF3">
    <property type="entry name" value="COPPER-RESISTANT CUPROPROTEIN COPI"/>
    <property type="match status" value="1"/>
</dbReference>
<evidence type="ECO:0000259" key="4">
    <source>
        <dbReference type="Pfam" id="PF00127"/>
    </source>
</evidence>
<proteinExistence type="predicted"/>
<evidence type="ECO:0000313" key="6">
    <source>
        <dbReference type="Proteomes" id="UP000198312"/>
    </source>
</evidence>
<dbReference type="Proteomes" id="UP000198312">
    <property type="component" value="Chromosome"/>
</dbReference>
<keyword evidence="2" id="KW-0186">Copper</keyword>
<dbReference type="InterPro" id="IPR000923">
    <property type="entry name" value="BlueCu_1"/>
</dbReference>
<protein>
    <recommendedName>
        <fullName evidence="4">Blue (type 1) copper domain-containing protein</fullName>
    </recommendedName>
</protein>
<dbReference type="AlphaFoldDB" id="A0A220TZ64"/>
<dbReference type="GO" id="GO:0009055">
    <property type="term" value="F:electron transfer activity"/>
    <property type="evidence" value="ECO:0007669"/>
    <property type="project" value="InterPro"/>
</dbReference>
<feature type="transmembrane region" description="Helical" evidence="3">
    <location>
        <begin position="117"/>
        <end position="136"/>
    </location>
</feature>
<feature type="domain" description="Blue (type 1) copper" evidence="4">
    <location>
        <begin position="198"/>
        <end position="301"/>
    </location>
</feature>
<feature type="transmembrane region" description="Helical" evidence="3">
    <location>
        <begin position="148"/>
        <end position="166"/>
    </location>
</feature>
<keyword evidence="3" id="KW-1133">Transmembrane helix</keyword>
<dbReference type="Pfam" id="PF00127">
    <property type="entry name" value="Copper-bind"/>
    <property type="match status" value="1"/>
</dbReference>
<dbReference type="Gene3D" id="2.60.40.420">
    <property type="entry name" value="Cupredoxins - blue copper proteins"/>
    <property type="match status" value="1"/>
</dbReference>
<feature type="transmembrane region" description="Helical" evidence="3">
    <location>
        <begin position="6"/>
        <end position="25"/>
    </location>
</feature>
<dbReference type="PANTHER" id="PTHR38439">
    <property type="entry name" value="AURACYANIN-B"/>
    <property type="match status" value="1"/>
</dbReference>
<accession>A0A220TZ64</accession>
<sequence>MTVALYVTFFGMLILTSLAIGSTIYHRRKVTCMTGMMIAMSLGMMVGLTAGVILGILFTGNLFYSTVLGILIGVIVGFVSGLPVSLMAVLDGALSGMMGGMMGAMLGEMIVPEYQDSLIRIMFVLFIALILVLFVMMKEEFMKKRKSILGHPAIILGLFVVFIIGYNQLDPLLTSSKSPNQMNHSPSNMNMVMNNNNLVVQADEFSFTPSKMEIPVGESVTMVLVNNGEIEHDLEIVGMETGTVESLSRHHHQQEENQIHVHSIPGEKQEVSFTPLEPGVYKYTCTIPGHAESGMTGTIKITS</sequence>
<evidence type="ECO:0000256" key="1">
    <source>
        <dbReference type="ARBA" id="ARBA00022723"/>
    </source>
</evidence>
<keyword evidence="3" id="KW-0812">Transmembrane</keyword>
<keyword evidence="3" id="KW-0472">Membrane</keyword>
<keyword evidence="6" id="KW-1185">Reference proteome</keyword>
<evidence type="ECO:0000256" key="2">
    <source>
        <dbReference type="ARBA" id="ARBA00023008"/>
    </source>
</evidence>
<dbReference type="RefSeq" id="WP_089060582.1">
    <property type="nucleotide sequence ID" value="NZ_CP022315.1"/>
</dbReference>
<dbReference type="PROSITE" id="PS00079">
    <property type="entry name" value="MULTICOPPER_OXIDASE1"/>
    <property type="match status" value="1"/>
</dbReference>
<dbReference type="InterPro" id="IPR008972">
    <property type="entry name" value="Cupredoxin"/>
</dbReference>
<gene>
    <name evidence="5" type="ORF">CFK37_03480</name>
</gene>
<dbReference type="InterPro" id="IPR033138">
    <property type="entry name" value="Cu_oxidase_CS"/>
</dbReference>